<name>A0ACB7Z4L4_9ERIC</name>
<dbReference type="Proteomes" id="UP000828048">
    <property type="component" value="Chromosome 4"/>
</dbReference>
<proteinExistence type="predicted"/>
<sequence>MGETPKKKQQISVLLPNTAPEEVKSSTALSSPPPSPKMALQRSSSVKLNCLCSPTTHAGSFRCRYHRNSSLTRSSSIGSKLSEVRSKLSEFEAKPSRMCDQLHA</sequence>
<keyword evidence="2" id="KW-1185">Reference proteome</keyword>
<reference evidence="1 2" key="1">
    <citation type="journal article" date="2021" name="Hortic Res">
        <title>High-quality reference genome and annotation aids understanding of berry development for evergreen blueberry (Vaccinium darrowii).</title>
        <authorList>
            <person name="Yu J."/>
            <person name="Hulse-Kemp A.M."/>
            <person name="Babiker E."/>
            <person name="Staton M."/>
        </authorList>
    </citation>
    <scope>NUCLEOTIDE SEQUENCE [LARGE SCALE GENOMIC DNA]</scope>
    <source>
        <strain evidence="2">cv. NJ 8807/NJ 8810</strain>
        <tissue evidence="1">Young leaf</tissue>
    </source>
</reference>
<protein>
    <submittedName>
        <fullName evidence="1">Uncharacterized protein</fullName>
    </submittedName>
</protein>
<evidence type="ECO:0000313" key="1">
    <source>
        <dbReference type="EMBL" id="KAH7860505.1"/>
    </source>
</evidence>
<accession>A0ACB7Z4L4</accession>
<dbReference type="EMBL" id="CM037154">
    <property type="protein sequence ID" value="KAH7860505.1"/>
    <property type="molecule type" value="Genomic_DNA"/>
</dbReference>
<organism evidence="1 2">
    <name type="scientific">Vaccinium darrowii</name>
    <dbReference type="NCBI Taxonomy" id="229202"/>
    <lineage>
        <taxon>Eukaryota</taxon>
        <taxon>Viridiplantae</taxon>
        <taxon>Streptophyta</taxon>
        <taxon>Embryophyta</taxon>
        <taxon>Tracheophyta</taxon>
        <taxon>Spermatophyta</taxon>
        <taxon>Magnoliopsida</taxon>
        <taxon>eudicotyledons</taxon>
        <taxon>Gunneridae</taxon>
        <taxon>Pentapetalae</taxon>
        <taxon>asterids</taxon>
        <taxon>Ericales</taxon>
        <taxon>Ericaceae</taxon>
        <taxon>Vaccinioideae</taxon>
        <taxon>Vaccinieae</taxon>
        <taxon>Vaccinium</taxon>
    </lineage>
</organism>
<evidence type="ECO:0000313" key="2">
    <source>
        <dbReference type="Proteomes" id="UP000828048"/>
    </source>
</evidence>
<gene>
    <name evidence="1" type="ORF">Vadar_014200</name>
</gene>
<comment type="caution">
    <text evidence="1">The sequence shown here is derived from an EMBL/GenBank/DDBJ whole genome shotgun (WGS) entry which is preliminary data.</text>
</comment>